<accession>A0ABP9AKI5</accession>
<proteinExistence type="predicted"/>
<name>A0ABP9AKI5_9MICO</name>
<feature type="region of interest" description="Disordered" evidence="1">
    <location>
        <begin position="24"/>
        <end position="67"/>
    </location>
</feature>
<organism evidence="2 3">
    <name type="scientific">Microbacterium gilvum</name>
    <dbReference type="NCBI Taxonomy" id="1336204"/>
    <lineage>
        <taxon>Bacteria</taxon>
        <taxon>Bacillati</taxon>
        <taxon>Actinomycetota</taxon>
        <taxon>Actinomycetes</taxon>
        <taxon>Micrococcales</taxon>
        <taxon>Microbacteriaceae</taxon>
        <taxon>Microbacterium</taxon>
    </lineage>
</organism>
<sequence length="67" mass="7323">MPDDEPRQRVERVAGARRARLTRVEGTLGDADAESTLRDDGVSGGAAPSGERGANDDRLKRDRPPHW</sequence>
<dbReference type="EMBL" id="BAABKO010000005">
    <property type="protein sequence ID" value="GAA4782340.1"/>
    <property type="molecule type" value="Genomic_DNA"/>
</dbReference>
<dbReference type="RefSeq" id="WP_345440787.1">
    <property type="nucleotide sequence ID" value="NZ_BAABKO010000005.1"/>
</dbReference>
<gene>
    <name evidence="2" type="ORF">GCM10023351_29580</name>
</gene>
<protein>
    <submittedName>
        <fullName evidence="2">Uncharacterized protein</fullName>
    </submittedName>
</protein>
<keyword evidence="3" id="KW-1185">Reference proteome</keyword>
<comment type="caution">
    <text evidence="2">The sequence shown here is derived from an EMBL/GenBank/DDBJ whole genome shotgun (WGS) entry which is preliminary data.</text>
</comment>
<feature type="compositionally biased region" description="Basic and acidic residues" evidence="1">
    <location>
        <begin position="53"/>
        <end position="67"/>
    </location>
</feature>
<reference evidence="3" key="1">
    <citation type="journal article" date="2019" name="Int. J. Syst. Evol. Microbiol.">
        <title>The Global Catalogue of Microorganisms (GCM) 10K type strain sequencing project: providing services to taxonomists for standard genome sequencing and annotation.</title>
        <authorList>
            <consortium name="The Broad Institute Genomics Platform"/>
            <consortium name="The Broad Institute Genome Sequencing Center for Infectious Disease"/>
            <person name="Wu L."/>
            <person name="Ma J."/>
        </authorList>
    </citation>
    <scope>NUCLEOTIDE SEQUENCE [LARGE SCALE GENOMIC DNA]</scope>
    <source>
        <strain evidence="3">JCM 18537</strain>
    </source>
</reference>
<dbReference type="Proteomes" id="UP001501645">
    <property type="component" value="Unassembled WGS sequence"/>
</dbReference>
<evidence type="ECO:0000313" key="2">
    <source>
        <dbReference type="EMBL" id="GAA4782340.1"/>
    </source>
</evidence>
<evidence type="ECO:0000256" key="1">
    <source>
        <dbReference type="SAM" id="MobiDB-lite"/>
    </source>
</evidence>
<evidence type="ECO:0000313" key="3">
    <source>
        <dbReference type="Proteomes" id="UP001501645"/>
    </source>
</evidence>